<dbReference type="Gene3D" id="3.10.450.50">
    <property type="match status" value="1"/>
</dbReference>
<comment type="caution">
    <text evidence="2">The sequence shown here is derived from an EMBL/GenBank/DDBJ whole genome shotgun (WGS) entry which is preliminary data.</text>
</comment>
<reference evidence="2 3" key="1">
    <citation type="submission" date="2019-06" db="EMBL/GenBank/DDBJ databases">
        <title>Whole genome shotgun sequence of Komagataeibacter hansenii NBRC 14820.</title>
        <authorList>
            <person name="Hosoyama A."/>
            <person name="Uohara A."/>
            <person name="Ohji S."/>
            <person name="Ichikawa N."/>
        </authorList>
    </citation>
    <scope>NUCLEOTIDE SEQUENCE [LARGE SCALE GENOMIC DNA]</scope>
    <source>
        <strain evidence="2 3">NBRC 14820</strain>
    </source>
</reference>
<sequence>MENKEILRRALTSLFEDYRGRDSEFMNYFSPDYHQWANGQDTDLGGLIEHFDKLQEIRPDRKIEFIDIVSDGDIVFDQHVVTATLSETKKIQVDVFAKWIIRNGLIVRCEELTRHRDQGPE</sequence>
<accession>A0ABQ0SIG0</accession>
<dbReference type="EMBL" id="BJNN01000176">
    <property type="protein sequence ID" value="GEC65170.1"/>
    <property type="molecule type" value="Genomic_DNA"/>
</dbReference>
<protein>
    <recommendedName>
        <fullName evidence="1">SnoaL-like domain-containing protein</fullName>
    </recommendedName>
</protein>
<evidence type="ECO:0000313" key="3">
    <source>
        <dbReference type="Proteomes" id="UP000319478"/>
    </source>
</evidence>
<dbReference type="SUPFAM" id="SSF54427">
    <property type="entry name" value="NTF2-like"/>
    <property type="match status" value="1"/>
</dbReference>
<dbReference type="RefSeq" id="WP_003618584.1">
    <property type="nucleotide sequence ID" value="NZ_BJNN01000176.1"/>
</dbReference>
<dbReference type="Proteomes" id="UP000319478">
    <property type="component" value="Unassembled WGS sequence"/>
</dbReference>
<organism evidence="2 3">
    <name type="scientific">Novacetimonas hansenii</name>
    <name type="common">Komagataeibacter hansenii</name>
    <dbReference type="NCBI Taxonomy" id="436"/>
    <lineage>
        <taxon>Bacteria</taxon>
        <taxon>Pseudomonadati</taxon>
        <taxon>Pseudomonadota</taxon>
        <taxon>Alphaproteobacteria</taxon>
        <taxon>Acetobacterales</taxon>
        <taxon>Acetobacteraceae</taxon>
        <taxon>Novacetimonas</taxon>
    </lineage>
</organism>
<dbReference type="InterPro" id="IPR037401">
    <property type="entry name" value="SnoaL-like"/>
</dbReference>
<name>A0ABQ0SIG0_NOVHA</name>
<evidence type="ECO:0000259" key="1">
    <source>
        <dbReference type="Pfam" id="PF12680"/>
    </source>
</evidence>
<gene>
    <name evidence="2" type="ORF">GHA01_30190</name>
</gene>
<proteinExistence type="predicted"/>
<feature type="domain" description="SnoaL-like" evidence="1">
    <location>
        <begin position="19"/>
        <end position="108"/>
    </location>
</feature>
<evidence type="ECO:0000313" key="2">
    <source>
        <dbReference type="EMBL" id="GEC65170.1"/>
    </source>
</evidence>
<dbReference type="InterPro" id="IPR032710">
    <property type="entry name" value="NTF2-like_dom_sf"/>
</dbReference>
<keyword evidence="3" id="KW-1185">Reference proteome</keyword>
<dbReference type="Pfam" id="PF12680">
    <property type="entry name" value="SnoaL_2"/>
    <property type="match status" value="1"/>
</dbReference>